<dbReference type="Gene3D" id="2.60.300.12">
    <property type="entry name" value="HesB-like domain"/>
    <property type="match status" value="1"/>
</dbReference>
<sequence>MMIITFTDSAVHKLKPYMEESMNRLKFLHDTEGCGCVVSGVPALQLVDGPDQHDSEGEGHPLPFLYERRHEVFYEPSMRIDYDAAKNTFSLKSDSQIYTTSMRFMPTP</sequence>
<gene>
    <name evidence="2" type="ORF">ACFQ2I_05865</name>
</gene>
<protein>
    <submittedName>
        <fullName evidence="2">Iron-sulfur cluster biosynthesis family protein</fullName>
    </submittedName>
</protein>
<evidence type="ECO:0000313" key="2">
    <source>
        <dbReference type="EMBL" id="MFD0958915.1"/>
    </source>
</evidence>
<proteinExistence type="predicted"/>
<name>A0ABW3HN43_9BACL</name>
<reference evidence="3" key="1">
    <citation type="journal article" date="2019" name="Int. J. Syst. Evol. Microbiol.">
        <title>The Global Catalogue of Microorganisms (GCM) 10K type strain sequencing project: providing services to taxonomists for standard genome sequencing and annotation.</title>
        <authorList>
            <consortium name="The Broad Institute Genomics Platform"/>
            <consortium name="The Broad Institute Genome Sequencing Center for Infectious Disease"/>
            <person name="Wu L."/>
            <person name="Ma J."/>
        </authorList>
    </citation>
    <scope>NUCLEOTIDE SEQUENCE [LARGE SCALE GENOMIC DNA]</scope>
    <source>
        <strain evidence="3">CCUG 59129</strain>
    </source>
</reference>
<evidence type="ECO:0000259" key="1">
    <source>
        <dbReference type="Pfam" id="PF01521"/>
    </source>
</evidence>
<dbReference type="InterPro" id="IPR035903">
    <property type="entry name" value="HesB-like_dom_sf"/>
</dbReference>
<keyword evidence="3" id="KW-1185">Reference proteome</keyword>
<evidence type="ECO:0000313" key="3">
    <source>
        <dbReference type="Proteomes" id="UP001596989"/>
    </source>
</evidence>
<feature type="domain" description="Core" evidence="1">
    <location>
        <begin position="2"/>
        <end position="103"/>
    </location>
</feature>
<organism evidence="2 3">
    <name type="scientific">Paenibacillus chungangensis</name>
    <dbReference type="NCBI Taxonomy" id="696535"/>
    <lineage>
        <taxon>Bacteria</taxon>
        <taxon>Bacillati</taxon>
        <taxon>Bacillota</taxon>
        <taxon>Bacilli</taxon>
        <taxon>Bacillales</taxon>
        <taxon>Paenibacillaceae</taxon>
        <taxon>Paenibacillus</taxon>
    </lineage>
</organism>
<dbReference type="SUPFAM" id="SSF89360">
    <property type="entry name" value="HesB-like domain"/>
    <property type="match status" value="1"/>
</dbReference>
<comment type="caution">
    <text evidence="2">The sequence shown here is derived from an EMBL/GenBank/DDBJ whole genome shotgun (WGS) entry which is preliminary data.</text>
</comment>
<dbReference type="Proteomes" id="UP001596989">
    <property type="component" value="Unassembled WGS sequence"/>
</dbReference>
<dbReference type="RefSeq" id="WP_377562744.1">
    <property type="nucleotide sequence ID" value="NZ_JBHTJZ010000005.1"/>
</dbReference>
<accession>A0ABW3HN43</accession>
<dbReference type="EMBL" id="JBHTJZ010000005">
    <property type="protein sequence ID" value="MFD0958915.1"/>
    <property type="molecule type" value="Genomic_DNA"/>
</dbReference>
<dbReference type="Pfam" id="PF01521">
    <property type="entry name" value="Fe-S_biosyn"/>
    <property type="match status" value="1"/>
</dbReference>
<dbReference type="InterPro" id="IPR000361">
    <property type="entry name" value="ATAP_core_dom"/>
</dbReference>